<comment type="caution">
    <text evidence="1">The sequence shown here is derived from an EMBL/GenBank/DDBJ whole genome shotgun (WGS) entry which is preliminary data.</text>
</comment>
<protein>
    <submittedName>
        <fullName evidence="1">Uncharacterized protein</fullName>
    </submittedName>
</protein>
<sequence length="100" mass="11455">MKLVVKMDATCLEVIWESSIIYVDGDALFPEKAFKVKKQRCKRLSLASPYMGVITSIDVIPWEMIECRKTGTDCDPIRDIWDVLHALCHTPKSKDRVVMP</sequence>
<name>A0AAP0RWG0_LIQFO</name>
<dbReference type="EMBL" id="JBBPBK010000005">
    <property type="protein sequence ID" value="KAK9286017.1"/>
    <property type="molecule type" value="Genomic_DNA"/>
</dbReference>
<evidence type="ECO:0000313" key="1">
    <source>
        <dbReference type="EMBL" id="KAK9286017.1"/>
    </source>
</evidence>
<gene>
    <name evidence="1" type="ORF">L1049_025220</name>
</gene>
<dbReference type="Proteomes" id="UP001415857">
    <property type="component" value="Unassembled WGS sequence"/>
</dbReference>
<evidence type="ECO:0000313" key="2">
    <source>
        <dbReference type="Proteomes" id="UP001415857"/>
    </source>
</evidence>
<accession>A0AAP0RWG0</accession>
<organism evidence="1 2">
    <name type="scientific">Liquidambar formosana</name>
    <name type="common">Formosan gum</name>
    <dbReference type="NCBI Taxonomy" id="63359"/>
    <lineage>
        <taxon>Eukaryota</taxon>
        <taxon>Viridiplantae</taxon>
        <taxon>Streptophyta</taxon>
        <taxon>Embryophyta</taxon>
        <taxon>Tracheophyta</taxon>
        <taxon>Spermatophyta</taxon>
        <taxon>Magnoliopsida</taxon>
        <taxon>eudicotyledons</taxon>
        <taxon>Gunneridae</taxon>
        <taxon>Pentapetalae</taxon>
        <taxon>Saxifragales</taxon>
        <taxon>Altingiaceae</taxon>
        <taxon>Liquidambar</taxon>
    </lineage>
</organism>
<keyword evidence="2" id="KW-1185">Reference proteome</keyword>
<dbReference type="AlphaFoldDB" id="A0AAP0RWG0"/>
<reference evidence="1 2" key="1">
    <citation type="journal article" date="2024" name="Plant J.">
        <title>Genome sequences and population genomics reveal climatic adaptation and genomic divergence between two closely related sweetgum species.</title>
        <authorList>
            <person name="Xu W.Q."/>
            <person name="Ren C.Q."/>
            <person name="Zhang X.Y."/>
            <person name="Comes H.P."/>
            <person name="Liu X.H."/>
            <person name="Li Y.G."/>
            <person name="Kettle C.J."/>
            <person name="Jalonen R."/>
            <person name="Gaisberger H."/>
            <person name="Ma Y.Z."/>
            <person name="Qiu Y.X."/>
        </authorList>
    </citation>
    <scope>NUCLEOTIDE SEQUENCE [LARGE SCALE GENOMIC DNA]</scope>
    <source>
        <strain evidence="1">Hangzhou</strain>
    </source>
</reference>
<proteinExistence type="predicted"/>